<evidence type="ECO:0000256" key="1">
    <source>
        <dbReference type="ARBA" id="ARBA00022723"/>
    </source>
</evidence>
<dbReference type="AlphaFoldDB" id="A0A9Q1J465"/>
<dbReference type="SMART" id="SM00132">
    <property type="entry name" value="LIM"/>
    <property type="match status" value="1"/>
</dbReference>
<keyword evidence="3 6" id="KW-0862">Zinc</keyword>
<keyword evidence="4 6" id="KW-0440">LIM domain</keyword>
<gene>
    <name evidence="9" type="ORF">SKAU_G00140240</name>
</gene>
<dbReference type="SUPFAM" id="SSF57716">
    <property type="entry name" value="Glucocorticoid receptor-like (DNA-binding domain)"/>
    <property type="match status" value="1"/>
</dbReference>
<dbReference type="PROSITE" id="PS51216">
    <property type="entry name" value="NEBULIN"/>
    <property type="match status" value="13"/>
</dbReference>
<dbReference type="Pfam" id="PF00880">
    <property type="entry name" value="Nebulin"/>
    <property type="match status" value="7"/>
</dbReference>
<keyword evidence="10" id="KW-1185">Reference proteome</keyword>
<dbReference type="InterPro" id="IPR013998">
    <property type="entry name" value="Nebulin-like"/>
</dbReference>
<evidence type="ECO:0000256" key="5">
    <source>
        <dbReference type="ARBA" id="ARBA00023203"/>
    </source>
</evidence>
<evidence type="ECO:0000256" key="2">
    <source>
        <dbReference type="ARBA" id="ARBA00022737"/>
    </source>
</evidence>
<dbReference type="GO" id="GO:0051015">
    <property type="term" value="F:actin filament binding"/>
    <property type="evidence" value="ECO:0007669"/>
    <property type="project" value="InterPro"/>
</dbReference>
<reference evidence="9" key="1">
    <citation type="journal article" date="2023" name="Science">
        <title>Genome structures resolve the early diversification of teleost fishes.</title>
        <authorList>
            <person name="Parey E."/>
            <person name="Louis A."/>
            <person name="Montfort J."/>
            <person name="Bouchez O."/>
            <person name="Roques C."/>
            <person name="Iampietro C."/>
            <person name="Lluch J."/>
            <person name="Castinel A."/>
            <person name="Donnadieu C."/>
            <person name="Desvignes T."/>
            <person name="Floi Bucao C."/>
            <person name="Jouanno E."/>
            <person name="Wen M."/>
            <person name="Mejri S."/>
            <person name="Dirks R."/>
            <person name="Jansen H."/>
            <person name="Henkel C."/>
            <person name="Chen W.J."/>
            <person name="Zahm M."/>
            <person name="Cabau C."/>
            <person name="Klopp C."/>
            <person name="Thompson A.W."/>
            <person name="Robinson-Rechavi M."/>
            <person name="Braasch I."/>
            <person name="Lecointre G."/>
            <person name="Bobe J."/>
            <person name="Postlethwait J.H."/>
            <person name="Berthelot C."/>
            <person name="Roest Crollius H."/>
            <person name="Guiguen Y."/>
        </authorList>
    </citation>
    <scope>NUCLEOTIDE SEQUENCE</scope>
    <source>
        <strain evidence="9">WJC10195</strain>
    </source>
</reference>
<evidence type="ECO:0000313" key="10">
    <source>
        <dbReference type="Proteomes" id="UP001152622"/>
    </source>
</evidence>
<dbReference type="Gene3D" id="2.10.110.10">
    <property type="entry name" value="Cysteine Rich Protein"/>
    <property type="match status" value="1"/>
</dbReference>
<dbReference type="InterPro" id="IPR000900">
    <property type="entry name" value="Nebulin_repeat"/>
</dbReference>
<dbReference type="CDD" id="cd09446">
    <property type="entry name" value="LIM_N_RAP"/>
    <property type="match status" value="1"/>
</dbReference>
<keyword evidence="1 6" id="KW-0479">Metal-binding</keyword>
<keyword evidence="2" id="KW-0677">Repeat</keyword>
<protein>
    <recommendedName>
        <fullName evidence="8">LIM zinc-binding domain-containing protein</fullName>
    </recommendedName>
</protein>
<organism evidence="9 10">
    <name type="scientific">Synaphobranchus kaupii</name>
    <name type="common">Kaup's arrowtooth eel</name>
    <dbReference type="NCBI Taxonomy" id="118154"/>
    <lineage>
        <taxon>Eukaryota</taxon>
        <taxon>Metazoa</taxon>
        <taxon>Chordata</taxon>
        <taxon>Craniata</taxon>
        <taxon>Vertebrata</taxon>
        <taxon>Euteleostomi</taxon>
        <taxon>Actinopterygii</taxon>
        <taxon>Neopterygii</taxon>
        <taxon>Teleostei</taxon>
        <taxon>Anguilliformes</taxon>
        <taxon>Synaphobranchidae</taxon>
        <taxon>Synaphobranchus</taxon>
    </lineage>
</organism>
<proteinExistence type="predicted"/>
<evidence type="ECO:0000259" key="8">
    <source>
        <dbReference type="PROSITE" id="PS50023"/>
    </source>
</evidence>
<dbReference type="Proteomes" id="UP001152622">
    <property type="component" value="Chromosome 4"/>
</dbReference>
<evidence type="ECO:0000256" key="7">
    <source>
        <dbReference type="SAM" id="MobiDB-lite"/>
    </source>
</evidence>
<dbReference type="PROSITE" id="PS50023">
    <property type="entry name" value="LIM_DOMAIN_2"/>
    <property type="match status" value="1"/>
</dbReference>
<dbReference type="GO" id="GO:0046872">
    <property type="term" value="F:metal ion binding"/>
    <property type="evidence" value="ECO:0007669"/>
    <property type="project" value="UniProtKB-KW"/>
</dbReference>
<evidence type="ECO:0000256" key="4">
    <source>
        <dbReference type="ARBA" id="ARBA00023038"/>
    </source>
</evidence>
<sequence>MNIQTCARCKNVVYPAEKINCIDQNWHKACFHCEVCKMVLTANNFVSHQKKPYCQVHNPRNNTFTSVYETPMNINAKKQTRAVSEIKYREEGERYMSTFHYDMMSKEVEHARRVNQLASQNAYQAEYQEQKACFSGSVTSQEMMHMTQMQKTISDVEYTRGHEEQLTQFTSVAETPDILHAKTASSLASDVKYTVDYKQTKGKGSYPAMITPAYKLAKKANTLASNLEYKRGHEERVCKFTSVSDSPEVLLAKSGGQLASDYIYTEEYEQQKGKGSFPAHVTPGYHVAKKASEMASDVKYHERYEKEMKGKGCSDFTQGENFEDYNQVYAEEYEQQRGKGSFPAMITPAYQLAKKAHDLASDLKYKKDLAKTKGSAHYHTITSEDNLALKSARKINKLVSEVEYRKDLENTKGHSINYCETPQFKTSSKVSKFTSDNKYKEKYTNHMKGHYEGSGLDKRTMHAMKARKLASNIAYKSEYEHEKNVQGEYNYPATLTPSYKAQRKLDPLKDVNYRQHIDKLKYSSVTDTPDIVQAKINAHQLSDLNYRANYEKTKTQYTLSQDLPQIKNAKANAELYSGIKYKEDWEKTKSRSCDIGVDTLTVKAAKASRDLASDIKYKESFMKNKDKALGVNVSDSRTLHSLQVAKLNSEIAYRKVSKDTQGDFHLPLDMVNLSHAKKAQALASDLDYRKRLHDYTVLPDDIKVQQAKKAYNLQSEVAYKSGTEGDDTPVHHEQRRTSLQTGEGQRRAAECKIVPKQLWKSRGRMGFELRLDALSHPHRQSQERPCQRR</sequence>
<evidence type="ECO:0000256" key="3">
    <source>
        <dbReference type="ARBA" id="ARBA00022833"/>
    </source>
</evidence>
<dbReference type="Pfam" id="PF00412">
    <property type="entry name" value="LIM"/>
    <property type="match status" value="1"/>
</dbReference>
<evidence type="ECO:0000313" key="9">
    <source>
        <dbReference type="EMBL" id="KAJ8365193.1"/>
    </source>
</evidence>
<dbReference type="FunFam" id="2.10.110.10:FF:000110">
    <property type="entry name" value="Nebulin related anchoring protein"/>
    <property type="match status" value="1"/>
</dbReference>
<dbReference type="GO" id="GO:0030018">
    <property type="term" value="C:Z disc"/>
    <property type="evidence" value="ECO:0007669"/>
    <property type="project" value="InterPro"/>
</dbReference>
<dbReference type="PANTHER" id="PTHR11039:SF39">
    <property type="entry name" value="NEBULIN-RELATED-ANCHORING PROTEIN"/>
    <property type="match status" value="1"/>
</dbReference>
<evidence type="ECO:0000256" key="6">
    <source>
        <dbReference type="PROSITE-ProRule" id="PRU00125"/>
    </source>
</evidence>
<feature type="region of interest" description="Disordered" evidence="7">
    <location>
        <begin position="720"/>
        <end position="747"/>
    </location>
</feature>
<name>A0A9Q1J465_SYNKA</name>
<keyword evidence="5" id="KW-0009">Actin-binding</keyword>
<dbReference type="GO" id="GO:0071691">
    <property type="term" value="P:cardiac muscle thin filament assembly"/>
    <property type="evidence" value="ECO:0007669"/>
    <property type="project" value="TreeGrafter"/>
</dbReference>
<dbReference type="OrthoDB" id="9295290at2759"/>
<dbReference type="PROSITE" id="PS00478">
    <property type="entry name" value="LIM_DOMAIN_1"/>
    <property type="match status" value="1"/>
</dbReference>
<dbReference type="SMART" id="SM00227">
    <property type="entry name" value="NEBU"/>
    <property type="match status" value="17"/>
</dbReference>
<comment type="caution">
    <text evidence="9">The sequence shown here is derived from an EMBL/GenBank/DDBJ whole genome shotgun (WGS) entry which is preliminary data.</text>
</comment>
<feature type="domain" description="LIM zinc-binding" evidence="8">
    <location>
        <begin position="4"/>
        <end position="64"/>
    </location>
</feature>
<accession>A0A9Q1J465</accession>
<dbReference type="PRINTS" id="PR00510">
    <property type="entry name" value="NEBULIN"/>
</dbReference>
<dbReference type="InterPro" id="IPR001781">
    <property type="entry name" value="Znf_LIM"/>
</dbReference>
<dbReference type="PANTHER" id="PTHR11039">
    <property type="entry name" value="NEBULIN"/>
    <property type="match status" value="1"/>
</dbReference>
<dbReference type="InterPro" id="IPR055297">
    <property type="entry name" value="NEBU/NEBL"/>
</dbReference>
<dbReference type="EMBL" id="JAINUF010000004">
    <property type="protein sequence ID" value="KAJ8365193.1"/>
    <property type="molecule type" value="Genomic_DNA"/>
</dbReference>